<comment type="caution">
    <text evidence="1">The sequence shown here is derived from an EMBL/GenBank/DDBJ whole genome shotgun (WGS) entry which is preliminary data.</text>
</comment>
<name>A0A9P7YYL6_9HELO</name>
<protein>
    <submittedName>
        <fullName evidence="1">Uncharacterized protein</fullName>
    </submittedName>
</protein>
<reference evidence="1" key="1">
    <citation type="journal article" date="2021" name="IMA Fungus">
        <title>Genomic characterization of three marine fungi, including Emericellopsis atlantica sp. nov. with signatures of a generalist lifestyle and marine biomass degradation.</title>
        <authorList>
            <person name="Hagestad O.C."/>
            <person name="Hou L."/>
            <person name="Andersen J.H."/>
            <person name="Hansen E.H."/>
            <person name="Altermark B."/>
            <person name="Li C."/>
            <person name="Kuhnert E."/>
            <person name="Cox R.J."/>
            <person name="Crous P.W."/>
            <person name="Spatafora J.W."/>
            <person name="Lail K."/>
            <person name="Amirebrahimi M."/>
            <person name="Lipzen A."/>
            <person name="Pangilinan J."/>
            <person name="Andreopoulos W."/>
            <person name="Hayes R.D."/>
            <person name="Ng V."/>
            <person name="Grigoriev I.V."/>
            <person name="Jackson S.A."/>
            <person name="Sutton T.D.S."/>
            <person name="Dobson A.D.W."/>
            <person name="Rama T."/>
        </authorList>
    </citation>
    <scope>NUCLEOTIDE SEQUENCE</scope>
    <source>
        <strain evidence="1">TRa3180A</strain>
    </source>
</reference>
<evidence type="ECO:0000313" key="2">
    <source>
        <dbReference type="Proteomes" id="UP000887226"/>
    </source>
</evidence>
<dbReference type="OrthoDB" id="3558968at2759"/>
<keyword evidence="2" id="KW-1185">Reference proteome</keyword>
<dbReference type="AlphaFoldDB" id="A0A9P7YYL6"/>
<organism evidence="1 2">
    <name type="scientific">Calycina marina</name>
    <dbReference type="NCBI Taxonomy" id="1763456"/>
    <lineage>
        <taxon>Eukaryota</taxon>
        <taxon>Fungi</taxon>
        <taxon>Dikarya</taxon>
        <taxon>Ascomycota</taxon>
        <taxon>Pezizomycotina</taxon>
        <taxon>Leotiomycetes</taxon>
        <taxon>Helotiales</taxon>
        <taxon>Pezizellaceae</taxon>
        <taxon>Calycina</taxon>
    </lineage>
</organism>
<dbReference type="Proteomes" id="UP000887226">
    <property type="component" value="Unassembled WGS sequence"/>
</dbReference>
<gene>
    <name evidence="1" type="ORF">BJ878DRAFT_577462</name>
</gene>
<proteinExistence type="predicted"/>
<sequence>MAPSTQSEATGCWLAPKDVISIANLTRMEGDGRSRESTLALWRLDVLEMLVYKDRNPFRKQPYEVMTERFKLPVGKRQLQRKLRKHTKAGRKFKCTFVKKAVSTKNRGNREAYGWEHGDKSVNNFWPTRSSPTRLISTLANRLFEMY</sequence>
<accession>A0A9P7YYL6</accession>
<dbReference type="EMBL" id="MU254081">
    <property type="protein sequence ID" value="KAG9242363.1"/>
    <property type="molecule type" value="Genomic_DNA"/>
</dbReference>
<evidence type="ECO:0000313" key="1">
    <source>
        <dbReference type="EMBL" id="KAG9242363.1"/>
    </source>
</evidence>